<name>A0A1G8E4M9_9FLAO</name>
<evidence type="ECO:0000313" key="2">
    <source>
        <dbReference type="EMBL" id="SDH64821.1"/>
    </source>
</evidence>
<protein>
    <submittedName>
        <fullName evidence="2">Uncharacterized protein</fullName>
    </submittedName>
</protein>
<sequence>MRIIELDIDSGGSNFYNYCFFYAILFSDWYPSFFSMLRRWNLILSMKKIFSAYSLLNTVSKALKVAL</sequence>
<evidence type="ECO:0000256" key="1">
    <source>
        <dbReference type="SAM" id="Phobius"/>
    </source>
</evidence>
<feature type="transmembrane region" description="Helical" evidence="1">
    <location>
        <begin position="15"/>
        <end position="37"/>
    </location>
</feature>
<gene>
    <name evidence="2" type="ORF">SAMN04488062_11131</name>
</gene>
<proteinExistence type="predicted"/>
<keyword evidence="1" id="KW-0472">Membrane</keyword>
<dbReference type="AlphaFoldDB" id="A0A1G8E4M9"/>
<accession>A0A1G8E4M9</accession>
<dbReference type="STRING" id="178355.SAMN04488062_11131"/>
<keyword evidence="1" id="KW-1133">Transmembrane helix</keyword>
<organism evidence="2 3">
    <name type="scientific">Flavobacterium omnivorum</name>
    <dbReference type="NCBI Taxonomy" id="178355"/>
    <lineage>
        <taxon>Bacteria</taxon>
        <taxon>Pseudomonadati</taxon>
        <taxon>Bacteroidota</taxon>
        <taxon>Flavobacteriia</taxon>
        <taxon>Flavobacteriales</taxon>
        <taxon>Flavobacteriaceae</taxon>
        <taxon>Flavobacterium</taxon>
    </lineage>
</organism>
<keyword evidence="1" id="KW-0812">Transmembrane</keyword>
<reference evidence="3" key="1">
    <citation type="submission" date="2016-10" db="EMBL/GenBank/DDBJ databases">
        <authorList>
            <person name="Varghese N."/>
            <person name="Submissions S."/>
        </authorList>
    </citation>
    <scope>NUCLEOTIDE SEQUENCE [LARGE SCALE GENOMIC DNA]</scope>
    <source>
        <strain evidence="3">CGMCC 1.2747</strain>
    </source>
</reference>
<keyword evidence="3" id="KW-1185">Reference proteome</keyword>
<dbReference type="Proteomes" id="UP000199274">
    <property type="component" value="Unassembled WGS sequence"/>
</dbReference>
<evidence type="ECO:0000313" key="3">
    <source>
        <dbReference type="Proteomes" id="UP000199274"/>
    </source>
</evidence>
<dbReference type="EMBL" id="FNDB01000011">
    <property type="protein sequence ID" value="SDH64821.1"/>
    <property type="molecule type" value="Genomic_DNA"/>
</dbReference>